<protein>
    <submittedName>
        <fullName evidence="1">Uncharacterized protein</fullName>
    </submittedName>
</protein>
<name>A0ABW9SKV9_9BURK</name>
<sequence>MDGPAVTVFDGATAWYKDGVLHRMDGPAAEGSDGTCAWYVDGVEYSQQQFINKFTPTAPVVSQMLKLRKKMVGVGSSGKLKKK</sequence>
<dbReference type="RefSeq" id="WP_155433580.1">
    <property type="nucleotide sequence ID" value="NZ_JBHLXK010000003.1"/>
</dbReference>
<dbReference type="Proteomes" id="UP000735592">
    <property type="component" value="Unassembled WGS sequence"/>
</dbReference>
<gene>
    <name evidence="1" type="ORF">GM655_05585</name>
</gene>
<accession>A0ABW9SKV9</accession>
<evidence type="ECO:0000313" key="1">
    <source>
        <dbReference type="EMBL" id="MTW32300.1"/>
    </source>
</evidence>
<evidence type="ECO:0000313" key="2">
    <source>
        <dbReference type="Proteomes" id="UP000735592"/>
    </source>
</evidence>
<comment type="caution">
    <text evidence="1">The sequence shown here is derived from an EMBL/GenBank/DDBJ whole genome shotgun (WGS) entry which is preliminary data.</text>
</comment>
<reference evidence="1 2" key="1">
    <citation type="submission" date="2019-11" db="EMBL/GenBank/DDBJ databases">
        <title>Type strains purchased from KCTC, JCM and DSMZ.</title>
        <authorList>
            <person name="Lu H."/>
        </authorList>
    </citation>
    <scope>NUCLEOTIDE SEQUENCE [LARGE SCALE GENOMIC DNA]</scope>
    <source>
        <strain evidence="1 2">DSM 103461</strain>
    </source>
</reference>
<organism evidence="1 2">
    <name type="scientific">Pseudoduganella danionis</name>
    <dbReference type="NCBI Taxonomy" id="1890295"/>
    <lineage>
        <taxon>Bacteria</taxon>
        <taxon>Pseudomonadati</taxon>
        <taxon>Pseudomonadota</taxon>
        <taxon>Betaproteobacteria</taxon>
        <taxon>Burkholderiales</taxon>
        <taxon>Oxalobacteraceae</taxon>
        <taxon>Telluria group</taxon>
        <taxon>Pseudoduganella</taxon>
    </lineage>
</organism>
<keyword evidence="2" id="KW-1185">Reference proteome</keyword>
<dbReference type="EMBL" id="WNKW01000001">
    <property type="protein sequence ID" value="MTW32300.1"/>
    <property type="molecule type" value="Genomic_DNA"/>
</dbReference>
<proteinExistence type="predicted"/>